<dbReference type="Gene3D" id="3.30.70.330">
    <property type="match status" value="2"/>
</dbReference>
<evidence type="ECO:0000313" key="6">
    <source>
        <dbReference type="Proteomes" id="UP000278807"/>
    </source>
</evidence>
<reference evidence="5 6" key="2">
    <citation type="submission" date="2018-11" db="EMBL/GenBank/DDBJ databases">
        <authorList>
            <consortium name="Pathogen Informatics"/>
        </authorList>
    </citation>
    <scope>NUCLEOTIDE SEQUENCE [LARGE SCALE GENOMIC DNA]</scope>
</reference>
<keyword evidence="6" id="KW-1185">Reference proteome</keyword>
<evidence type="ECO:0000313" key="7">
    <source>
        <dbReference type="WBParaSite" id="HNAJ_0000881901-mRNA-1"/>
    </source>
</evidence>
<dbReference type="GO" id="GO:0030626">
    <property type="term" value="F:U12 snRNA binding"/>
    <property type="evidence" value="ECO:0007669"/>
    <property type="project" value="TreeGrafter"/>
</dbReference>
<dbReference type="Proteomes" id="UP000278807">
    <property type="component" value="Unassembled WGS sequence"/>
</dbReference>
<dbReference type="PROSITE" id="PS50102">
    <property type="entry name" value="RRM"/>
    <property type="match status" value="2"/>
</dbReference>
<dbReference type="InterPro" id="IPR000504">
    <property type="entry name" value="RRM_dom"/>
</dbReference>
<gene>
    <name evidence="5" type="ORF">HNAJ_LOCUS8815</name>
</gene>
<dbReference type="GO" id="GO:0005689">
    <property type="term" value="C:U12-type spliceosomal complex"/>
    <property type="evidence" value="ECO:0007669"/>
    <property type="project" value="TreeGrafter"/>
</dbReference>
<feature type="domain" description="RRM" evidence="4">
    <location>
        <begin position="11"/>
        <end position="87"/>
    </location>
</feature>
<dbReference type="InterPro" id="IPR012677">
    <property type="entry name" value="Nucleotide-bd_a/b_plait_sf"/>
</dbReference>
<evidence type="ECO:0000256" key="2">
    <source>
        <dbReference type="PROSITE-ProRule" id="PRU00176"/>
    </source>
</evidence>
<name>A0A0R3TN76_RODNA</name>
<evidence type="ECO:0000256" key="3">
    <source>
        <dbReference type="SAM" id="MobiDB-lite"/>
    </source>
</evidence>
<sequence length="510" mass="56752">MIGIESFNNFRVLYFKNFAYELQSNDIDTLLKRLGAVNTLVFPSCSPNAKHRALAEFKSSEDCWKIIKSLHQRELCGVRLAIEFGNYNHRNPPSSMSVPSNETTPESHNFPRWIEKLTTLSDKWLPGHSLPDVFYSYPTATTEILTNIVRCLASVPAFYVQTLHLMNRLNLPAPFCDSNEFPGSLLVLTNEEVKMCGAKGKVEEMEVSSGSESEISDDSIGDQVRSHPSSLEPKAIRKPSKLKSGILKLQKRRFDFRGKALRPTPVVAFNSEKMSSSPKPELSDEPVFEKTQLRSTPLIKLQINDVAPPTSNSQSDVDAQTEGFGVFSTEERTSNPQSIASPVEDRSAIIPSTRSEVVEISNDDDDDDEFLKKPPPLMREELAAGKVPDDELNSNPVFAKSPGPGAPSSRLYVKNLHKKTTDDDLWLVFGSFHRAYRRRAKDGPNQFSIQILTSGRMRGQAFIALDSIEVATEALNATHGYVLNGKPMHVQFARGVLAKPDSNSLINEPN</sequence>
<evidence type="ECO:0000259" key="4">
    <source>
        <dbReference type="PROSITE" id="PS50102"/>
    </source>
</evidence>
<dbReference type="GO" id="GO:0000398">
    <property type="term" value="P:mRNA splicing, via spliceosome"/>
    <property type="evidence" value="ECO:0007669"/>
    <property type="project" value="TreeGrafter"/>
</dbReference>
<dbReference type="CDD" id="cd12239">
    <property type="entry name" value="RRM2_RBM40_like"/>
    <property type="match status" value="1"/>
</dbReference>
<dbReference type="PANTHER" id="PTHR16105:SF0">
    <property type="entry name" value="RNA-BINDING REGION-CONTAINING PROTEIN 3"/>
    <property type="match status" value="1"/>
</dbReference>
<dbReference type="AlphaFoldDB" id="A0A0R3TN76"/>
<dbReference type="STRING" id="102285.A0A0R3TN76"/>
<proteinExistence type="predicted"/>
<dbReference type="GO" id="GO:0097157">
    <property type="term" value="F:pre-mRNA intronic binding"/>
    <property type="evidence" value="ECO:0007669"/>
    <property type="project" value="TreeGrafter"/>
</dbReference>
<reference evidence="7" key="1">
    <citation type="submission" date="2016-04" db="UniProtKB">
        <authorList>
            <consortium name="WormBaseParasite"/>
        </authorList>
    </citation>
    <scope>IDENTIFICATION</scope>
</reference>
<protein>
    <submittedName>
        <fullName evidence="7">RRM domain-containing protein</fullName>
    </submittedName>
</protein>
<dbReference type="SUPFAM" id="SSF54928">
    <property type="entry name" value="RNA-binding domain, RBD"/>
    <property type="match status" value="2"/>
</dbReference>
<dbReference type="WBParaSite" id="HNAJ_0000881901-mRNA-1">
    <property type="protein sequence ID" value="HNAJ_0000881901-mRNA-1"/>
    <property type="gene ID" value="HNAJ_0000881901"/>
</dbReference>
<accession>A0A0R3TN76</accession>
<organism evidence="7">
    <name type="scientific">Rodentolepis nana</name>
    <name type="common">Dwarf tapeworm</name>
    <name type="synonym">Hymenolepis nana</name>
    <dbReference type="NCBI Taxonomy" id="102285"/>
    <lineage>
        <taxon>Eukaryota</taxon>
        <taxon>Metazoa</taxon>
        <taxon>Spiralia</taxon>
        <taxon>Lophotrochozoa</taxon>
        <taxon>Platyhelminthes</taxon>
        <taxon>Cestoda</taxon>
        <taxon>Eucestoda</taxon>
        <taxon>Cyclophyllidea</taxon>
        <taxon>Hymenolepididae</taxon>
        <taxon>Rodentolepis</taxon>
    </lineage>
</organism>
<feature type="domain" description="RRM" evidence="4">
    <location>
        <begin position="409"/>
        <end position="495"/>
    </location>
</feature>
<dbReference type="InterPro" id="IPR045164">
    <property type="entry name" value="RBM41/RNPC3"/>
</dbReference>
<dbReference type="InterPro" id="IPR035979">
    <property type="entry name" value="RBD_domain_sf"/>
</dbReference>
<dbReference type="OrthoDB" id="277802at2759"/>
<evidence type="ECO:0000256" key="1">
    <source>
        <dbReference type="ARBA" id="ARBA00022884"/>
    </source>
</evidence>
<feature type="region of interest" description="Disordered" evidence="3">
    <location>
        <begin position="205"/>
        <end position="237"/>
    </location>
</feature>
<keyword evidence="1 2" id="KW-0694">RNA-binding</keyword>
<dbReference type="SMART" id="SM00360">
    <property type="entry name" value="RRM"/>
    <property type="match status" value="2"/>
</dbReference>
<dbReference type="PANTHER" id="PTHR16105">
    <property type="entry name" value="RNA-BINDING REGION-CONTAINING PROTEIN 3"/>
    <property type="match status" value="1"/>
</dbReference>
<dbReference type="EMBL" id="UZAE01012398">
    <property type="protein sequence ID" value="VDO04953.1"/>
    <property type="molecule type" value="Genomic_DNA"/>
</dbReference>
<evidence type="ECO:0000313" key="5">
    <source>
        <dbReference type="EMBL" id="VDO04953.1"/>
    </source>
</evidence>